<comment type="similarity">
    <text evidence="1">Belongs to the peptidase S9C family.</text>
</comment>
<dbReference type="PANTHER" id="PTHR42776">
    <property type="entry name" value="SERINE PEPTIDASE S9 FAMILY MEMBER"/>
    <property type="match status" value="1"/>
</dbReference>
<dbReference type="Gene3D" id="3.40.50.1820">
    <property type="entry name" value="alpha/beta hydrolase"/>
    <property type="match status" value="1"/>
</dbReference>
<evidence type="ECO:0000256" key="1">
    <source>
        <dbReference type="ARBA" id="ARBA00010040"/>
    </source>
</evidence>
<dbReference type="EMBL" id="EQ962657">
    <property type="protein sequence ID" value="EED15754.1"/>
    <property type="molecule type" value="Genomic_DNA"/>
</dbReference>
<dbReference type="InterPro" id="IPR011042">
    <property type="entry name" value="6-blade_b-propeller_TolB-like"/>
</dbReference>
<evidence type="ECO:0000256" key="3">
    <source>
        <dbReference type="ARBA" id="ARBA00022825"/>
    </source>
</evidence>
<keyword evidence="3" id="KW-0720">Serine protease</keyword>
<dbReference type="eggNOG" id="KOG2100">
    <property type="taxonomic scope" value="Eukaryota"/>
</dbReference>
<dbReference type="OMA" id="AVMGWSN"/>
<dbReference type="InterPro" id="IPR001375">
    <property type="entry name" value="Peptidase_S9_cat"/>
</dbReference>
<dbReference type="PhylomeDB" id="B8MJQ5"/>
<sequence length="729" mass="79728">MLPACLGNLPTSSLRFKLVDLQAKLAVGLNVELMYPLTNCQVAFSLVALAILLTAAFVPLIPSAHEHFIQSLCDLQVPKTLQLSPDRSSVLYSTELSWGHRKGKHPVSTIWLASTGRADSSRQLTRGLFRDYAPAWSPDGNAVAFVSDRADAGSKWAIYLLSLQEGCEAYPITPETSASPIEAFAFSPDGSRIAFLSADEDIQLASAGDGPPDVQPWGETWRFARLRVVDLRTKQVRCAKLDRHVTSVCWSPDGTRIGFSSCLSPDIEESHITGTTVSAIDVDLSSVEDVCHFPKMVVDLSWAADGSLYFCGGVPPHKMFAGYGVYRTNPATESHHYEWVGFGVEDDSIGLVQRGSGTIFVKVQHRLESRVCLLDGTVLYSRKEELEAFDSAIETDGKFVLAVATSNINHPTEVFTTLSSGGDAMTRMSNHGQEFAGHRFGTCSFLTCTSADGEVELDALYLTPASSSDGANRHPLATVVLIHGGPNTRLTNAFNTYYYMLTPYLLSLGYGILLPNYRGSSGRGRYFASYSIGGLGVYDYSDVIALTQCAIDQGYADKERLLVGGWSQGGFLTNLCCVRNDLHYSGWRFRAAVSGASICDIDAMALTSDLGCAFEPELSRGGVAWNMDYDDTRNRAPSALWAFKDAARRASLKNAPVVPPMLILHGEADARCPVSQAWGLRRALRSYGLPFELVTYPSQGHFFEEQKYWVDMALRIGRWCQKYIGDALA</sequence>
<keyword evidence="2" id="KW-0378">Hydrolase</keyword>
<dbReference type="Pfam" id="PF00326">
    <property type="entry name" value="Peptidase_S9"/>
    <property type="match status" value="1"/>
</dbReference>
<dbReference type="GeneID" id="8103412"/>
<dbReference type="PANTHER" id="PTHR42776:SF27">
    <property type="entry name" value="DIPEPTIDYL PEPTIDASE FAMILY MEMBER 6"/>
    <property type="match status" value="1"/>
</dbReference>
<gene>
    <name evidence="6" type="ORF">TSTA_051910</name>
</gene>
<evidence type="ECO:0000313" key="6">
    <source>
        <dbReference type="EMBL" id="EED15754.1"/>
    </source>
</evidence>
<accession>B8MJQ5</accession>
<keyword evidence="7" id="KW-1185">Reference proteome</keyword>
<dbReference type="HOGENOM" id="CLU_008615_2_0_1"/>
<dbReference type="GO" id="GO:0006508">
    <property type="term" value="P:proteolysis"/>
    <property type="evidence" value="ECO:0007669"/>
    <property type="project" value="InterPro"/>
</dbReference>
<name>B8MJQ5_TALSN</name>
<evidence type="ECO:0000313" key="7">
    <source>
        <dbReference type="Proteomes" id="UP000001745"/>
    </source>
</evidence>
<dbReference type="STRING" id="441959.B8MJQ5"/>
<evidence type="ECO:0000256" key="4">
    <source>
        <dbReference type="ARBA" id="ARBA00032829"/>
    </source>
</evidence>
<dbReference type="VEuPathDB" id="FungiDB:TSTA_051910"/>
<dbReference type="InParanoid" id="B8MJQ5"/>
<keyword evidence="3" id="KW-0645">Protease</keyword>
<dbReference type="GO" id="GO:0004252">
    <property type="term" value="F:serine-type endopeptidase activity"/>
    <property type="evidence" value="ECO:0007669"/>
    <property type="project" value="TreeGrafter"/>
</dbReference>
<organism evidence="6 7">
    <name type="scientific">Talaromyces stipitatus (strain ATCC 10500 / CBS 375.48 / QM 6759 / NRRL 1006)</name>
    <name type="common">Penicillium stipitatum</name>
    <dbReference type="NCBI Taxonomy" id="441959"/>
    <lineage>
        <taxon>Eukaryota</taxon>
        <taxon>Fungi</taxon>
        <taxon>Dikarya</taxon>
        <taxon>Ascomycota</taxon>
        <taxon>Pezizomycotina</taxon>
        <taxon>Eurotiomycetes</taxon>
        <taxon>Eurotiomycetidae</taxon>
        <taxon>Eurotiales</taxon>
        <taxon>Trichocomaceae</taxon>
        <taxon>Talaromyces</taxon>
        <taxon>Talaromyces sect. Talaromyces</taxon>
    </lineage>
</organism>
<evidence type="ECO:0000256" key="2">
    <source>
        <dbReference type="ARBA" id="ARBA00022801"/>
    </source>
</evidence>
<reference evidence="7" key="1">
    <citation type="journal article" date="2015" name="Genome Announc.">
        <title>Genome sequence of the AIDS-associated pathogen Penicillium marneffei (ATCC18224) and its near taxonomic relative Talaromyces stipitatus (ATCC10500).</title>
        <authorList>
            <person name="Nierman W.C."/>
            <person name="Fedorova-Abrams N.D."/>
            <person name="Andrianopoulos A."/>
        </authorList>
    </citation>
    <scope>NUCLEOTIDE SEQUENCE [LARGE SCALE GENOMIC DNA]</scope>
    <source>
        <strain evidence="7">ATCC 10500 / CBS 375.48 / QM 6759 / NRRL 1006</strain>
    </source>
</reference>
<dbReference type="Pfam" id="PF07676">
    <property type="entry name" value="PD40"/>
    <property type="match status" value="2"/>
</dbReference>
<feature type="domain" description="Peptidase S9 prolyl oligopeptidase catalytic" evidence="5">
    <location>
        <begin position="501"/>
        <end position="725"/>
    </location>
</feature>
<dbReference type="InterPro" id="IPR011659">
    <property type="entry name" value="WD40"/>
</dbReference>
<dbReference type="RefSeq" id="XP_002485707.1">
    <property type="nucleotide sequence ID" value="XM_002485662.1"/>
</dbReference>
<protein>
    <recommendedName>
        <fullName evidence="4">Dipeptidyl-peptidase V</fullName>
    </recommendedName>
</protein>
<dbReference type="SUPFAM" id="SSF53474">
    <property type="entry name" value="alpha/beta-Hydrolases"/>
    <property type="match status" value="1"/>
</dbReference>
<proteinExistence type="inferred from homology"/>
<dbReference type="Proteomes" id="UP000001745">
    <property type="component" value="Unassembled WGS sequence"/>
</dbReference>
<evidence type="ECO:0000259" key="5">
    <source>
        <dbReference type="Pfam" id="PF00326"/>
    </source>
</evidence>
<dbReference type="InterPro" id="IPR029058">
    <property type="entry name" value="AB_hydrolase_fold"/>
</dbReference>
<dbReference type="OrthoDB" id="43744at2759"/>
<dbReference type="AlphaFoldDB" id="B8MJQ5"/>
<dbReference type="Gene3D" id="2.120.10.30">
    <property type="entry name" value="TolB, C-terminal domain"/>
    <property type="match status" value="1"/>
</dbReference>
<dbReference type="SUPFAM" id="SSF82171">
    <property type="entry name" value="DPP6 N-terminal domain-like"/>
    <property type="match status" value="1"/>
</dbReference>